<reference evidence="1" key="1">
    <citation type="journal article" date="2014" name="Front. Microbiol.">
        <title>High frequency of phylogenetically diverse reductive dehalogenase-homologous genes in deep subseafloor sedimentary metagenomes.</title>
        <authorList>
            <person name="Kawai M."/>
            <person name="Futagami T."/>
            <person name="Toyoda A."/>
            <person name="Takaki Y."/>
            <person name="Nishi S."/>
            <person name="Hori S."/>
            <person name="Arai W."/>
            <person name="Tsubouchi T."/>
            <person name="Morono Y."/>
            <person name="Uchiyama I."/>
            <person name="Ito T."/>
            <person name="Fujiyama A."/>
            <person name="Inagaki F."/>
            <person name="Takami H."/>
        </authorList>
    </citation>
    <scope>NUCLEOTIDE SEQUENCE</scope>
    <source>
        <strain evidence="1">Expedition CK06-06</strain>
    </source>
</reference>
<protein>
    <submittedName>
        <fullName evidence="1">Uncharacterized protein</fullName>
    </submittedName>
</protein>
<sequence length="50" mass="5641">MRGNQVAEYFEELSAIRVKTELGVFGIVQMSEDFARYRFGGGEVVISRTP</sequence>
<gene>
    <name evidence="1" type="ORF">S03H2_20081</name>
</gene>
<comment type="caution">
    <text evidence="1">The sequence shown here is derived from an EMBL/GenBank/DDBJ whole genome shotgun (WGS) entry which is preliminary data.</text>
</comment>
<accession>X1FXZ5</accession>
<evidence type="ECO:0000313" key="1">
    <source>
        <dbReference type="EMBL" id="GAH34209.1"/>
    </source>
</evidence>
<proteinExistence type="predicted"/>
<dbReference type="AlphaFoldDB" id="X1FXZ5"/>
<organism evidence="1">
    <name type="scientific">marine sediment metagenome</name>
    <dbReference type="NCBI Taxonomy" id="412755"/>
    <lineage>
        <taxon>unclassified sequences</taxon>
        <taxon>metagenomes</taxon>
        <taxon>ecological metagenomes</taxon>
    </lineage>
</organism>
<dbReference type="EMBL" id="BARU01010548">
    <property type="protein sequence ID" value="GAH34209.1"/>
    <property type="molecule type" value="Genomic_DNA"/>
</dbReference>
<name>X1FXZ5_9ZZZZ</name>